<dbReference type="GeneID" id="24875261"/>
<dbReference type="AlphaFoldDB" id="A0A3G1B5U4"/>
<name>A0A3G1B5U4_9ARCH</name>
<dbReference type="OrthoDB" id="6023at2157"/>
<keyword evidence="2" id="KW-1185">Reference proteome</keyword>
<organism evidence="1 2">
    <name type="scientific">Candidatus Nitrosotenuis cloacae</name>
    <dbReference type="NCBI Taxonomy" id="1603555"/>
    <lineage>
        <taxon>Archaea</taxon>
        <taxon>Nitrososphaerota</taxon>
        <taxon>Candidatus Nitrosotenuis</taxon>
    </lineage>
</organism>
<accession>A0A3G1B5U4</accession>
<evidence type="ECO:0000313" key="2">
    <source>
        <dbReference type="Proteomes" id="UP000266745"/>
    </source>
</evidence>
<proteinExistence type="predicted"/>
<dbReference type="Proteomes" id="UP000266745">
    <property type="component" value="Chromosome"/>
</dbReference>
<gene>
    <name evidence="1" type="ORF">SU86_002515</name>
</gene>
<protein>
    <submittedName>
        <fullName evidence="1">Uncharacterized protein</fullName>
    </submittedName>
</protein>
<evidence type="ECO:0000313" key="1">
    <source>
        <dbReference type="EMBL" id="AJZ75443.1"/>
    </source>
</evidence>
<dbReference type="KEGG" id="tah:SU86_002515"/>
<dbReference type="EMBL" id="CP011097">
    <property type="protein sequence ID" value="AJZ75443.1"/>
    <property type="molecule type" value="Genomic_DNA"/>
</dbReference>
<dbReference type="RefSeq" id="WP_048188072.1">
    <property type="nucleotide sequence ID" value="NZ_CP011097.1"/>
</dbReference>
<sequence length="83" mass="9408">MDFMLEEEMIDLLTFCLQNPASPDLAAKKSRITEIGHELYSDGGADALENMFFALKNRITEEIGIDPSPLKSLWNGLTPEWNY</sequence>
<reference evidence="1 2" key="1">
    <citation type="journal article" date="2016" name="Sci. Rep.">
        <title>A novel ammonia-oxidizing archaeon from wastewater treatment plant: Its enrichment, physiological and genomic characteristics.</title>
        <authorList>
            <person name="Li Y."/>
            <person name="Ding K."/>
            <person name="Wen X."/>
            <person name="Zhang B."/>
            <person name="Shen B."/>
            <person name="Yang Y."/>
        </authorList>
    </citation>
    <scope>NUCLEOTIDE SEQUENCE [LARGE SCALE GENOMIC DNA]</scope>
    <source>
        <strain evidence="1 2">SAT1</strain>
    </source>
</reference>